<proteinExistence type="predicted"/>
<name>A0A1C0YJC8_9BACL</name>
<evidence type="ECO:0000313" key="6">
    <source>
        <dbReference type="Proteomes" id="UP000093482"/>
    </source>
</evidence>
<protein>
    <submittedName>
        <fullName evidence="5">Phosphonate metabolism transcriptional regulator PhnF</fullName>
    </submittedName>
</protein>
<evidence type="ECO:0000256" key="2">
    <source>
        <dbReference type="ARBA" id="ARBA00023125"/>
    </source>
</evidence>
<dbReference type="Pfam" id="PF07702">
    <property type="entry name" value="UTRA"/>
    <property type="match status" value="1"/>
</dbReference>
<dbReference type="Proteomes" id="UP000093482">
    <property type="component" value="Unassembled WGS sequence"/>
</dbReference>
<dbReference type="SUPFAM" id="SSF64288">
    <property type="entry name" value="Chorismate lyase-like"/>
    <property type="match status" value="1"/>
</dbReference>
<reference evidence="5 6" key="1">
    <citation type="submission" date="2016-07" db="EMBL/GenBank/DDBJ databases">
        <title>Caryophanon latum genome sequencing.</title>
        <authorList>
            <person name="Verma A."/>
            <person name="Pal Y."/>
            <person name="Krishnamurthi S."/>
        </authorList>
    </citation>
    <scope>NUCLEOTIDE SEQUENCE [LARGE SCALE GENOMIC DNA]</scope>
    <source>
        <strain evidence="5 6">DSM 14151</strain>
    </source>
</reference>
<dbReference type="GO" id="GO:0003677">
    <property type="term" value="F:DNA binding"/>
    <property type="evidence" value="ECO:0007669"/>
    <property type="project" value="UniProtKB-KW"/>
</dbReference>
<dbReference type="SMART" id="SM00345">
    <property type="entry name" value="HTH_GNTR"/>
    <property type="match status" value="1"/>
</dbReference>
<dbReference type="PRINTS" id="PR00035">
    <property type="entry name" value="HTHGNTR"/>
</dbReference>
<keyword evidence="2" id="KW-0238">DNA-binding</keyword>
<accession>A0A1C0YJC8</accession>
<dbReference type="Pfam" id="PF00392">
    <property type="entry name" value="GntR"/>
    <property type="match status" value="1"/>
</dbReference>
<dbReference type="InterPro" id="IPR036388">
    <property type="entry name" value="WH-like_DNA-bd_sf"/>
</dbReference>
<dbReference type="Gene3D" id="1.10.10.10">
    <property type="entry name" value="Winged helix-like DNA-binding domain superfamily/Winged helix DNA-binding domain"/>
    <property type="match status" value="1"/>
</dbReference>
<dbReference type="CDD" id="cd07377">
    <property type="entry name" value="WHTH_GntR"/>
    <property type="match status" value="1"/>
</dbReference>
<gene>
    <name evidence="5" type="ORF">A6K76_02455</name>
</gene>
<evidence type="ECO:0000256" key="3">
    <source>
        <dbReference type="ARBA" id="ARBA00023163"/>
    </source>
</evidence>
<keyword evidence="6" id="KW-1185">Reference proteome</keyword>
<dbReference type="OrthoDB" id="9815017at2"/>
<keyword evidence="1" id="KW-0805">Transcription regulation</keyword>
<dbReference type="InterPro" id="IPR028978">
    <property type="entry name" value="Chorismate_lyase_/UTRA_dom_sf"/>
</dbReference>
<dbReference type="PANTHER" id="PTHR44846">
    <property type="entry name" value="MANNOSYL-D-GLYCERATE TRANSPORT/METABOLISM SYSTEM REPRESSOR MNGR-RELATED"/>
    <property type="match status" value="1"/>
</dbReference>
<evidence type="ECO:0000256" key="1">
    <source>
        <dbReference type="ARBA" id="ARBA00023015"/>
    </source>
</evidence>
<dbReference type="InterPro" id="IPR000524">
    <property type="entry name" value="Tscrpt_reg_HTH_GntR"/>
</dbReference>
<dbReference type="InterPro" id="IPR011663">
    <property type="entry name" value="UTRA"/>
</dbReference>
<dbReference type="SUPFAM" id="SSF46785">
    <property type="entry name" value="Winged helix' DNA-binding domain"/>
    <property type="match status" value="1"/>
</dbReference>
<dbReference type="PROSITE" id="PS50949">
    <property type="entry name" value="HTH_GNTR"/>
    <property type="match status" value="1"/>
</dbReference>
<comment type="caution">
    <text evidence="5">The sequence shown here is derived from an EMBL/GenBank/DDBJ whole genome shotgun (WGS) entry which is preliminary data.</text>
</comment>
<dbReference type="AlphaFoldDB" id="A0A1C0YJC8"/>
<keyword evidence="3" id="KW-0804">Transcription</keyword>
<feature type="domain" description="HTH gntR-type" evidence="4">
    <location>
        <begin position="8"/>
        <end position="76"/>
    </location>
</feature>
<dbReference type="GO" id="GO:0003700">
    <property type="term" value="F:DNA-binding transcription factor activity"/>
    <property type="evidence" value="ECO:0007669"/>
    <property type="project" value="InterPro"/>
</dbReference>
<dbReference type="PANTHER" id="PTHR44846:SF1">
    <property type="entry name" value="MANNOSYL-D-GLYCERATE TRANSPORT_METABOLISM SYSTEM REPRESSOR MNGR-RELATED"/>
    <property type="match status" value="1"/>
</dbReference>
<dbReference type="RefSeq" id="WP_066465745.1">
    <property type="nucleotide sequence ID" value="NZ_MATO01000056.1"/>
</dbReference>
<evidence type="ECO:0000259" key="4">
    <source>
        <dbReference type="PROSITE" id="PS50949"/>
    </source>
</evidence>
<dbReference type="InterPro" id="IPR036390">
    <property type="entry name" value="WH_DNA-bd_sf"/>
</dbReference>
<dbReference type="SMART" id="SM00866">
    <property type="entry name" value="UTRA"/>
    <property type="match status" value="1"/>
</dbReference>
<dbReference type="Gene3D" id="3.40.1410.10">
    <property type="entry name" value="Chorismate lyase-like"/>
    <property type="match status" value="1"/>
</dbReference>
<organism evidence="5 6">
    <name type="scientific">Caryophanon latum</name>
    <dbReference type="NCBI Taxonomy" id="33977"/>
    <lineage>
        <taxon>Bacteria</taxon>
        <taxon>Bacillati</taxon>
        <taxon>Bacillota</taxon>
        <taxon>Bacilli</taxon>
        <taxon>Bacillales</taxon>
        <taxon>Caryophanaceae</taxon>
        <taxon>Caryophanon</taxon>
    </lineage>
</organism>
<sequence>MLDKTSHIPIYVQIEDYIKQQIADGTYKQGEMIPSEREFAEMYQVSRMTVRQAITNLVGNGQLYREKGKGTFVTTEKMEQSLNSLTSFTEDMLARGLVPTSEVLSFEVMIPPAEVAKELQLAADETVYFITRIRHADNIPMALERTYIPTALFPNLQAHQLTQSLYKIIEQQYGTRLHYADQHIEAGIVSNEDRKHLQLAENAVVLIMQRKTFLLDQRPVEFVRSTYRADRYKFHNRIERRVL</sequence>
<dbReference type="GO" id="GO:0045892">
    <property type="term" value="P:negative regulation of DNA-templated transcription"/>
    <property type="evidence" value="ECO:0007669"/>
    <property type="project" value="TreeGrafter"/>
</dbReference>
<dbReference type="NCBIfam" id="TIGR02325">
    <property type="entry name" value="C_P_lyase_phnF"/>
    <property type="match status" value="1"/>
</dbReference>
<dbReference type="EMBL" id="MATO01000056">
    <property type="protein sequence ID" value="OCS87251.1"/>
    <property type="molecule type" value="Genomic_DNA"/>
</dbReference>
<dbReference type="InterPro" id="IPR050679">
    <property type="entry name" value="Bact_HTH_transcr_reg"/>
</dbReference>
<dbReference type="FunFam" id="1.10.10.10:FF:000079">
    <property type="entry name" value="GntR family transcriptional regulator"/>
    <property type="match status" value="1"/>
</dbReference>
<dbReference type="InterPro" id="IPR012702">
    <property type="entry name" value="CP_lyase_PhnF"/>
</dbReference>
<evidence type="ECO:0000313" key="5">
    <source>
        <dbReference type="EMBL" id="OCS87251.1"/>
    </source>
</evidence>